<feature type="coiled-coil region" evidence="1">
    <location>
        <begin position="424"/>
        <end position="451"/>
    </location>
</feature>
<evidence type="ECO:0000256" key="1">
    <source>
        <dbReference type="SAM" id="Coils"/>
    </source>
</evidence>
<feature type="coiled-coil region" evidence="1">
    <location>
        <begin position="499"/>
        <end position="551"/>
    </location>
</feature>
<evidence type="ECO:0000313" key="4">
    <source>
        <dbReference type="Proteomes" id="UP000254866"/>
    </source>
</evidence>
<keyword evidence="4" id="KW-1185">Reference proteome</keyword>
<feature type="region of interest" description="Disordered" evidence="2">
    <location>
        <begin position="589"/>
        <end position="619"/>
    </location>
</feature>
<feature type="coiled-coil region" evidence="1">
    <location>
        <begin position="346"/>
        <end position="373"/>
    </location>
</feature>
<feature type="compositionally biased region" description="Polar residues" evidence="2">
    <location>
        <begin position="592"/>
        <end position="601"/>
    </location>
</feature>
<dbReference type="Proteomes" id="UP000254866">
    <property type="component" value="Unassembled WGS sequence"/>
</dbReference>
<comment type="caution">
    <text evidence="3">The sequence shown here is derived from an EMBL/GenBank/DDBJ whole genome shotgun (WGS) entry which is preliminary data.</text>
</comment>
<reference evidence="3 4" key="1">
    <citation type="journal article" date="2018" name="IMA Fungus">
        <title>IMA Genome-F 9: Draft genome sequence of Annulohypoxylon stygium, Aspergillus mulundensis, Berkeleyomyces basicola (syn. Thielaviopsis basicola), Ceratocystis smalleyi, two Cercospora beticola strains, Coleophoma cylindrospora, Fusarium fracticaudum, Phialophora cf. hyalina, and Morchella septimelata.</title>
        <authorList>
            <person name="Wingfield B.D."/>
            <person name="Bills G.F."/>
            <person name="Dong Y."/>
            <person name="Huang W."/>
            <person name="Nel W.J."/>
            <person name="Swalarsk-Parry B.S."/>
            <person name="Vaghefi N."/>
            <person name="Wilken P.M."/>
            <person name="An Z."/>
            <person name="de Beer Z.W."/>
            <person name="De Vos L."/>
            <person name="Chen L."/>
            <person name="Duong T.A."/>
            <person name="Gao Y."/>
            <person name="Hammerbacher A."/>
            <person name="Kikkert J.R."/>
            <person name="Li Y."/>
            <person name="Li H."/>
            <person name="Li K."/>
            <person name="Li Q."/>
            <person name="Liu X."/>
            <person name="Ma X."/>
            <person name="Naidoo K."/>
            <person name="Pethybridge S.J."/>
            <person name="Sun J."/>
            <person name="Steenkamp E.T."/>
            <person name="van der Nest M.A."/>
            <person name="van Wyk S."/>
            <person name="Wingfield M.J."/>
            <person name="Xiong C."/>
            <person name="Yue Q."/>
            <person name="Zhang X."/>
        </authorList>
    </citation>
    <scope>NUCLEOTIDE SEQUENCE [LARGE SCALE GENOMIC DNA]</scope>
    <source>
        <strain evidence="3 4">BP 5553</strain>
    </source>
</reference>
<dbReference type="EMBL" id="NPIC01000005">
    <property type="protein sequence ID" value="RDL35674.1"/>
    <property type="molecule type" value="Genomic_DNA"/>
</dbReference>
<name>A0A370TJH2_9HELO</name>
<evidence type="ECO:0000256" key="2">
    <source>
        <dbReference type="SAM" id="MobiDB-lite"/>
    </source>
</evidence>
<gene>
    <name evidence="3" type="ORF">BP5553_06286</name>
</gene>
<accession>A0A370TJH2</accession>
<feature type="compositionally biased region" description="Polar residues" evidence="2">
    <location>
        <begin position="163"/>
        <end position="177"/>
    </location>
</feature>
<protein>
    <submittedName>
        <fullName evidence="3">Uncharacterized protein</fullName>
    </submittedName>
</protein>
<feature type="compositionally biased region" description="Basic and acidic residues" evidence="2">
    <location>
        <begin position="602"/>
        <end position="619"/>
    </location>
</feature>
<keyword evidence="1" id="KW-0175">Coiled coil</keyword>
<organism evidence="3 4">
    <name type="scientific">Venustampulla echinocandica</name>
    <dbReference type="NCBI Taxonomy" id="2656787"/>
    <lineage>
        <taxon>Eukaryota</taxon>
        <taxon>Fungi</taxon>
        <taxon>Dikarya</taxon>
        <taxon>Ascomycota</taxon>
        <taxon>Pezizomycotina</taxon>
        <taxon>Leotiomycetes</taxon>
        <taxon>Helotiales</taxon>
        <taxon>Pleuroascaceae</taxon>
        <taxon>Venustampulla</taxon>
    </lineage>
</organism>
<feature type="region of interest" description="Disordered" evidence="2">
    <location>
        <begin position="83"/>
        <end position="115"/>
    </location>
</feature>
<sequence>MSGWVAKKSMESMLGIHGHHEKENTGDGSGKFGYRSAKEAMIQGESQMVQVMAKERKRPRVVLGQLAANGSLSNYSVPRYTSEDEVEGAFAEAETEEETQLEECEGGAQEQPEDNLSTDAIRHAEAYAEMIRGAVHPPQQPQDPTCETPSRKRRRLLEIAASDASSSNEPFSPSKLSYSDPRRPAKRLCTPQSANRRRSAPSHVLSPLKPMDLNQLRQLDNFQNIMLKMEKTAHCDDRTFKPSATSVHNFEAHLKSKAHRANVTARISNQAHQNTFIPTSKTIDFEIPTEPLMVFAQKGQPDLETARAQYLHALQNDASSKAMHINVMQVRLASLERKLTAQGDHVAEILEVLKRNEEKYQSLSEQQSASESKHADHLTEIDSLLSWHATTQEGKIRELTKRLCSTEKQKEVLLRLEYTITDIAEKSSGELEDFNRRLTRSEKQNKDELEVVQKSLDDLEYTSDAQASHLLDRIQTLEAATMHQNDHIHDLEAKFQLHSEKLDRQFASEKNLREDLRAQLTVHFAQTDARMKALEEKNEREMKRMQLQNTERISVLERASRKQEHKTQGFEALIPAILEDAMELRQYLETISGASQETSQEASRESSQDEAQTESRDEQ</sequence>
<dbReference type="AlphaFoldDB" id="A0A370TJH2"/>
<feature type="region of interest" description="Disordered" evidence="2">
    <location>
        <begin position="160"/>
        <end position="207"/>
    </location>
</feature>
<dbReference type="OrthoDB" id="3551595at2759"/>
<feature type="compositionally biased region" description="Acidic residues" evidence="2">
    <location>
        <begin position="83"/>
        <end position="105"/>
    </location>
</feature>
<dbReference type="RefSeq" id="XP_031868330.1">
    <property type="nucleotide sequence ID" value="XM_032014909.1"/>
</dbReference>
<proteinExistence type="predicted"/>
<evidence type="ECO:0000313" key="3">
    <source>
        <dbReference type="EMBL" id="RDL35674.1"/>
    </source>
</evidence>
<dbReference type="GeneID" id="43599135"/>